<organism evidence="2 3">
    <name type="scientific">Erysiphe neolycopersici</name>
    <dbReference type="NCBI Taxonomy" id="212602"/>
    <lineage>
        <taxon>Eukaryota</taxon>
        <taxon>Fungi</taxon>
        <taxon>Dikarya</taxon>
        <taxon>Ascomycota</taxon>
        <taxon>Pezizomycotina</taxon>
        <taxon>Leotiomycetes</taxon>
        <taxon>Erysiphales</taxon>
        <taxon>Erysiphaceae</taxon>
        <taxon>Erysiphe</taxon>
    </lineage>
</organism>
<protein>
    <submittedName>
        <fullName evidence="2">Uncharacterized protein</fullName>
    </submittedName>
</protein>
<proteinExistence type="predicted"/>
<evidence type="ECO:0000256" key="1">
    <source>
        <dbReference type="SAM" id="MobiDB-lite"/>
    </source>
</evidence>
<sequence length="52" mass="6013">RSATTYSTRRQVETRKFHPVSNKSSPKTSNDRLPATSEYSRFRSDAKLSTMF</sequence>
<dbReference type="Proteomes" id="UP000286134">
    <property type="component" value="Unassembled WGS sequence"/>
</dbReference>
<gene>
    <name evidence="2" type="ORF">OnM2_017087</name>
</gene>
<comment type="caution">
    <text evidence="2">The sequence shown here is derived from an EMBL/GenBank/DDBJ whole genome shotgun (WGS) entry which is preliminary data.</text>
</comment>
<feature type="non-terminal residue" evidence="2">
    <location>
        <position position="1"/>
    </location>
</feature>
<evidence type="ECO:0000313" key="3">
    <source>
        <dbReference type="Proteomes" id="UP000286134"/>
    </source>
</evidence>
<keyword evidence="3" id="KW-1185">Reference proteome</keyword>
<feature type="region of interest" description="Disordered" evidence="1">
    <location>
        <begin position="1"/>
        <end position="52"/>
    </location>
</feature>
<accession>A0A420I4S0</accession>
<dbReference type="EMBL" id="MCFK01001754">
    <property type="protein sequence ID" value="RKF64644.1"/>
    <property type="molecule type" value="Genomic_DNA"/>
</dbReference>
<name>A0A420I4S0_9PEZI</name>
<evidence type="ECO:0000313" key="2">
    <source>
        <dbReference type="EMBL" id="RKF64644.1"/>
    </source>
</evidence>
<dbReference type="AlphaFoldDB" id="A0A420I4S0"/>
<reference evidence="2 3" key="1">
    <citation type="journal article" date="2018" name="BMC Genomics">
        <title>Comparative genome analyses reveal sequence features reflecting distinct modes of host-adaptation between dicot and monocot powdery mildew.</title>
        <authorList>
            <person name="Wu Y."/>
            <person name="Ma X."/>
            <person name="Pan Z."/>
            <person name="Kale S.D."/>
            <person name="Song Y."/>
            <person name="King H."/>
            <person name="Zhang Q."/>
            <person name="Presley C."/>
            <person name="Deng X."/>
            <person name="Wei C.I."/>
            <person name="Xiao S."/>
        </authorList>
    </citation>
    <scope>NUCLEOTIDE SEQUENCE [LARGE SCALE GENOMIC DNA]</scope>
    <source>
        <strain evidence="2">UMSG2</strain>
    </source>
</reference>